<name>A0A2X0PIJ2_9BASI</name>
<organism evidence="1 2">
    <name type="scientific">Microbotryum silenes-dioicae</name>
    <dbReference type="NCBI Taxonomy" id="796604"/>
    <lineage>
        <taxon>Eukaryota</taxon>
        <taxon>Fungi</taxon>
        <taxon>Dikarya</taxon>
        <taxon>Basidiomycota</taxon>
        <taxon>Pucciniomycotina</taxon>
        <taxon>Microbotryomycetes</taxon>
        <taxon>Microbotryales</taxon>
        <taxon>Microbotryaceae</taxon>
        <taxon>Microbotryum</taxon>
    </lineage>
</organism>
<dbReference type="EMBL" id="FQNC01000073">
    <property type="protein sequence ID" value="SGZ10624.1"/>
    <property type="molecule type" value="Genomic_DNA"/>
</dbReference>
<keyword evidence="2" id="KW-1185">Reference proteome</keyword>
<protein>
    <submittedName>
        <fullName evidence="1">BQ5605_C102g13146 protein</fullName>
    </submittedName>
</protein>
<dbReference type="AlphaFoldDB" id="A0A2X0PIJ2"/>
<gene>
    <name evidence="1" type="primary">BQ5605_C102g13146</name>
    <name evidence="1" type="ORF">BQ5605_C102G13146</name>
</gene>
<dbReference type="Proteomes" id="UP000249464">
    <property type="component" value="Unassembled WGS sequence"/>
</dbReference>
<evidence type="ECO:0000313" key="1">
    <source>
        <dbReference type="EMBL" id="SGZ10624.1"/>
    </source>
</evidence>
<accession>A0A2X0PIJ2</accession>
<evidence type="ECO:0000313" key="2">
    <source>
        <dbReference type="Proteomes" id="UP000249464"/>
    </source>
</evidence>
<sequence length="88" mass="9734">MAYVRIAPEPCASKIEPQRVKAHFIGYAEQGWMFWQPNTNTDLDKADLCEDLPTTLFGNPPTGSLNIDGDDAVKTRFCSQRGRLSSGS</sequence>
<reference evidence="1 2" key="1">
    <citation type="submission" date="2016-11" db="EMBL/GenBank/DDBJ databases">
        <authorList>
            <person name="Jaros S."/>
            <person name="Januszkiewicz K."/>
            <person name="Wedrychowicz H."/>
        </authorList>
    </citation>
    <scope>NUCLEOTIDE SEQUENCE [LARGE SCALE GENOMIC DNA]</scope>
</reference>
<proteinExistence type="predicted"/>